<dbReference type="RefSeq" id="WP_226749053.1">
    <property type="nucleotide sequence ID" value="NZ_JAJATZ010000009.1"/>
</dbReference>
<dbReference type="InterPro" id="IPR050597">
    <property type="entry name" value="Cytochrome_c_Oxidase_Subunit"/>
</dbReference>
<name>A0ABS8BXT5_9RHOB</name>
<reference evidence="9" key="1">
    <citation type="submission" date="2021-10" db="EMBL/GenBank/DDBJ databases">
        <title>Loktanella gaetbuli sp. nov., isolated from a tidal flat.</title>
        <authorList>
            <person name="Park S."/>
            <person name="Yoon J.-H."/>
        </authorList>
    </citation>
    <scope>NUCLEOTIDE SEQUENCE</scope>
    <source>
        <strain evidence="9">TSTF-M6</strain>
    </source>
</reference>
<evidence type="ECO:0000256" key="6">
    <source>
        <dbReference type="PROSITE-ProRule" id="PRU00433"/>
    </source>
</evidence>
<dbReference type="SUPFAM" id="SSF46626">
    <property type="entry name" value="Cytochrome c"/>
    <property type="match status" value="5"/>
</dbReference>
<dbReference type="Gene3D" id="1.10.760.10">
    <property type="entry name" value="Cytochrome c-like domain"/>
    <property type="match status" value="5"/>
</dbReference>
<comment type="caution">
    <text evidence="9">The sequence shown here is derived from an EMBL/GenBank/DDBJ whole genome shotgun (WGS) entry which is preliminary data.</text>
</comment>
<accession>A0ABS8BXT5</accession>
<sequence>MFDQFTRAFWKKFFAVVAAAGVVVGILGVAAISLGLMPISARTPHMQVTTQLLHFVFKRSTARTAEQFTAPDDLMSPERIALGMQHYNNVCSSCHGGPELGQSPIALSQRPRPQHLPAVVDQFSDEQLYVILRNGVKFSAMPSWPADSNFDEIWSVVAFIRNLPNMTAEEYIAGTTRTMPEGAPALPFEAPVALSPMDRGPQAYPIDEYLYAAPGTGWHEYASNNDIIATCTSCHGADGSGSPTLGLAPNLTVQSADYLAKALREYASGARPSGIMMTVAASLTNDQIDGLAAYYDSLPDVPSPQDQASAADLAAGEQIALMGKPDAVIPACYTCHQNIATQANMVVPGISGQSEAYLRNKLDQFATGTWYGDGAWQPMGHISQALTPEDRANLAAYFAAQPAGETAPALTMATADLANAETIVGQVCAECHTESGVGVDSGEFPNLTIQTATYLAQQLRAFHARERDNETMSMVAGRLSDQDKTDLAQYFGNAVAQPSPAPSAPFATAAEITNGQLIAQNGIADKNIPACLSCHGAEPTDDLPIVARLHGQAGRYIENRLQALGSDANTGLYSLSPMHGIARDMNVQERHDVAAWFAAQDPLPK</sequence>
<evidence type="ECO:0000313" key="9">
    <source>
        <dbReference type="EMBL" id="MCB5200538.1"/>
    </source>
</evidence>
<keyword evidence="7" id="KW-1133">Transmembrane helix</keyword>
<keyword evidence="7" id="KW-0472">Membrane</keyword>
<feature type="transmembrane region" description="Helical" evidence="7">
    <location>
        <begin position="12"/>
        <end position="37"/>
    </location>
</feature>
<keyword evidence="5 6" id="KW-0408">Iron</keyword>
<evidence type="ECO:0000256" key="4">
    <source>
        <dbReference type="ARBA" id="ARBA00022982"/>
    </source>
</evidence>
<evidence type="ECO:0000259" key="8">
    <source>
        <dbReference type="PROSITE" id="PS51007"/>
    </source>
</evidence>
<gene>
    <name evidence="9" type="ORF">LGQ03_14955</name>
</gene>
<dbReference type="EMBL" id="JAJATZ010000009">
    <property type="protein sequence ID" value="MCB5200538.1"/>
    <property type="molecule type" value="Genomic_DNA"/>
</dbReference>
<keyword evidence="2 6" id="KW-0349">Heme</keyword>
<evidence type="ECO:0000256" key="7">
    <source>
        <dbReference type="SAM" id="Phobius"/>
    </source>
</evidence>
<evidence type="ECO:0000256" key="1">
    <source>
        <dbReference type="ARBA" id="ARBA00022448"/>
    </source>
</evidence>
<feature type="domain" description="Cytochrome c" evidence="8">
    <location>
        <begin position="78"/>
        <end position="164"/>
    </location>
</feature>
<organism evidence="9 10">
    <name type="scientific">Loktanella gaetbuli</name>
    <dbReference type="NCBI Taxonomy" id="2881335"/>
    <lineage>
        <taxon>Bacteria</taxon>
        <taxon>Pseudomonadati</taxon>
        <taxon>Pseudomonadota</taxon>
        <taxon>Alphaproteobacteria</taxon>
        <taxon>Rhodobacterales</taxon>
        <taxon>Roseobacteraceae</taxon>
        <taxon>Loktanella</taxon>
    </lineage>
</organism>
<protein>
    <submittedName>
        <fullName evidence="9">C-type cytochrome</fullName>
    </submittedName>
</protein>
<evidence type="ECO:0000313" key="10">
    <source>
        <dbReference type="Proteomes" id="UP001138961"/>
    </source>
</evidence>
<keyword evidence="7" id="KW-0812">Transmembrane</keyword>
<keyword evidence="10" id="KW-1185">Reference proteome</keyword>
<proteinExistence type="predicted"/>
<dbReference type="PROSITE" id="PS51007">
    <property type="entry name" value="CYTC"/>
    <property type="match status" value="4"/>
</dbReference>
<feature type="domain" description="Cytochrome c" evidence="8">
    <location>
        <begin position="311"/>
        <end position="495"/>
    </location>
</feature>
<keyword evidence="1" id="KW-0813">Transport</keyword>
<keyword evidence="3 6" id="KW-0479">Metal-binding</keyword>
<dbReference type="Proteomes" id="UP001138961">
    <property type="component" value="Unassembled WGS sequence"/>
</dbReference>
<dbReference type="InterPro" id="IPR009056">
    <property type="entry name" value="Cyt_c-like_dom"/>
</dbReference>
<feature type="domain" description="Cytochrome c" evidence="8">
    <location>
        <begin position="195"/>
        <end position="299"/>
    </location>
</feature>
<evidence type="ECO:0000256" key="2">
    <source>
        <dbReference type="ARBA" id="ARBA00022617"/>
    </source>
</evidence>
<dbReference type="Pfam" id="PF13442">
    <property type="entry name" value="Cytochrome_CBB3"/>
    <property type="match status" value="2"/>
</dbReference>
<evidence type="ECO:0000256" key="5">
    <source>
        <dbReference type="ARBA" id="ARBA00023004"/>
    </source>
</evidence>
<dbReference type="Pfam" id="PF00034">
    <property type="entry name" value="Cytochrom_C"/>
    <property type="match status" value="1"/>
</dbReference>
<dbReference type="PANTHER" id="PTHR33751:SF9">
    <property type="entry name" value="CYTOCHROME C4"/>
    <property type="match status" value="1"/>
</dbReference>
<dbReference type="InterPro" id="IPR036909">
    <property type="entry name" value="Cyt_c-like_dom_sf"/>
</dbReference>
<feature type="domain" description="Cytochrome c" evidence="8">
    <location>
        <begin position="510"/>
        <end position="601"/>
    </location>
</feature>
<dbReference type="PANTHER" id="PTHR33751">
    <property type="entry name" value="CBB3-TYPE CYTOCHROME C OXIDASE SUBUNIT FIXP"/>
    <property type="match status" value="1"/>
</dbReference>
<evidence type="ECO:0000256" key="3">
    <source>
        <dbReference type="ARBA" id="ARBA00022723"/>
    </source>
</evidence>
<keyword evidence="4" id="KW-0249">Electron transport</keyword>